<feature type="compositionally biased region" description="Basic and acidic residues" evidence="1">
    <location>
        <begin position="43"/>
        <end position="52"/>
    </location>
</feature>
<organism evidence="2 3">
    <name type="scientific">Panagrellus redivivus</name>
    <name type="common">Microworm</name>
    <dbReference type="NCBI Taxonomy" id="6233"/>
    <lineage>
        <taxon>Eukaryota</taxon>
        <taxon>Metazoa</taxon>
        <taxon>Ecdysozoa</taxon>
        <taxon>Nematoda</taxon>
        <taxon>Chromadorea</taxon>
        <taxon>Rhabditida</taxon>
        <taxon>Tylenchina</taxon>
        <taxon>Panagrolaimomorpha</taxon>
        <taxon>Panagrolaimoidea</taxon>
        <taxon>Panagrolaimidae</taxon>
        <taxon>Panagrellus</taxon>
    </lineage>
</organism>
<name>A0A7E4UWH2_PANRE</name>
<proteinExistence type="predicted"/>
<dbReference type="Proteomes" id="UP000492821">
    <property type="component" value="Unassembled WGS sequence"/>
</dbReference>
<dbReference type="WBParaSite" id="Pan_g13679.t1">
    <property type="protein sequence ID" value="Pan_g13679.t1"/>
    <property type="gene ID" value="Pan_g13679"/>
</dbReference>
<sequence>MFAKPACSLVLSDRRASSSHTSPTSSLHQHNFELTDDGSSQRQDGDEKKEQAGDGWGGEVKKDQFQLGRNRDVIYLLDLMNIYHSVATYPYRISRRGSVRGFTFATYQPAAPTAIVHK</sequence>
<reference evidence="3" key="2">
    <citation type="submission" date="2020-10" db="UniProtKB">
        <authorList>
            <consortium name="WormBaseParasite"/>
        </authorList>
    </citation>
    <scope>IDENTIFICATION</scope>
</reference>
<keyword evidence="2" id="KW-1185">Reference proteome</keyword>
<feature type="region of interest" description="Disordered" evidence="1">
    <location>
        <begin position="1"/>
        <end position="61"/>
    </location>
</feature>
<evidence type="ECO:0000313" key="2">
    <source>
        <dbReference type="Proteomes" id="UP000492821"/>
    </source>
</evidence>
<reference evidence="2" key="1">
    <citation type="journal article" date="2013" name="Genetics">
        <title>The draft genome and transcriptome of Panagrellus redivivus are shaped by the harsh demands of a free-living lifestyle.</title>
        <authorList>
            <person name="Srinivasan J."/>
            <person name="Dillman A.R."/>
            <person name="Macchietto M.G."/>
            <person name="Heikkinen L."/>
            <person name="Lakso M."/>
            <person name="Fracchia K.M."/>
            <person name="Antoshechkin I."/>
            <person name="Mortazavi A."/>
            <person name="Wong G."/>
            <person name="Sternberg P.W."/>
        </authorList>
    </citation>
    <scope>NUCLEOTIDE SEQUENCE [LARGE SCALE GENOMIC DNA]</scope>
    <source>
        <strain evidence="2">MT8872</strain>
    </source>
</reference>
<evidence type="ECO:0000256" key="1">
    <source>
        <dbReference type="SAM" id="MobiDB-lite"/>
    </source>
</evidence>
<accession>A0A7E4UWH2</accession>
<dbReference type="AlphaFoldDB" id="A0A7E4UWH2"/>
<protein>
    <submittedName>
        <fullName evidence="3">DNA-directed DNA polymerase</fullName>
    </submittedName>
</protein>
<evidence type="ECO:0000313" key="3">
    <source>
        <dbReference type="WBParaSite" id="Pan_g13679.t1"/>
    </source>
</evidence>